<keyword evidence="2" id="KW-0732">Signal</keyword>
<name>A0A9K3KXS5_9STRA</name>
<evidence type="ECO:0000256" key="1">
    <source>
        <dbReference type="SAM" id="MobiDB-lite"/>
    </source>
</evidence>
<reference evidence="3" key="1">
    <citation type="journal article" date="2021" name="Sci. Rep.">
        <title>Diploid genomic architecture of Nitzschia inconspicua, an elite biomass production diatom.</title>
        <authorList>
            <person name="Oliver A."/>
            <person name="Podell S."/>
            <person name="Pinowska A."/>
            <person name="Traller J.C."/>
            <person name="Smith S.R."/>
            <person name="McClure R."/>
            <person name="Beliaev A."/>
            <person name="Bohutskyi P."/>
            <person name="Hill E.A."/>
            <person name="Rabines A."/>
            <person name="Zheng H."/>
            <person name="Allen L.Z."/>
            <person name="Kuo A."/>
            <person name="Grigoriev I.V."/>
            <person name="Allen A.E."/>
            <person name="Hazlebeck D."/>
            <person name="Allen E.E."/>
        </authorList>
    </citation>
    <scope>NUCLEOTIDE SEQUENCE</scope>
    <source>
        <strain evidence="3">Hildebrandi</strain>
    </source>
</reference>
<organism evidence="3 4">
    <name type="scientific">Nitzschia inconspicua</name>
    <dbReference type="NCBI Taxonomy" id="303405"/>
    <lineage>
        <taxon>Eukaryota</taxon>
        <taxon>Sar</taxon>
        <taxon>Stramenopiles</taxon>
        <taxon>Ochrophyta</taxon>
        <taxon>Bacillariophyta</taxon>
        <taxon>Bacillariophyceae</taxon>
        <taxon>Bacillariophycidae</taxon>
        <taxon>Bacillariales</taxon>
        <taxon>Bacillariaceae</taxon>
        <taxon>Nitzschia</taxon>
    </lineage>
</organism>
<accession>A0A9K3KXS5</accession>
<proteinExistence type="predicted"/>
<feature type="region of interest" description="Disordered" evidence="1">
    <location>
        <begin position="37"/>
        <end position="59"/>
    </location>
</feature>
<dbReference type="Proteomes" id="UP000693970">
    <property type="component" value="Unassembled WGS sequence"/>
</dbReference>
<comment type="caution">
    <text evidence="3">The sequence shown here is derived from an EMBL/GenBank/DDBJ whole genome shotgun (WGS) entry which is preliminary data.</text>
</comment>
<feature type="signal peptide" evidence="2">
    <location>
        <begin position="1"/>
        <end position="26"/>
    </location>
</feature>
<keyword evidence="4" id="KW-1185">Reference proteome</keyword>
<feature type="chain" id="PRO_5039955116" evidence="2">
    <location>
        <begin position="27"/>
        <end position="121"/>
    </location>
</feature>
<feature type="compositionally biased region" description="Polar residues" evidence="1">
    <location>
        <begin position="37"/>
        <end position="49"/>
    </location>
</feature>
<evidence type="ECO:0000313" key="3">
    <source>
        <dbReference type="EMBL" id="KAG7351591.1"/>
    </source>
</evidence>
<protein>
    <submittedName>
        <fullName evidence="3">Uncharacterized protein</fullName>
    </submittedName>
</protein>
<dbReference type="EMBL" id="JAGRRH010000018">
    <property type="protein sequence ID" value="KAG7351591.1"/>
    <property type="molecule type" value="Genomic_DNA"/>
</dbReference>
<evidence type="ECO:0000256" key="2">
    <source>
        <dbReference type="SAM" id="SignalP"/>
    </source>
</evidence>
<sequence length="121" mass="13666">MMMFPKSVSSVLTVLLLLLATTISLATRLGETTVELPSSRRQLQKNADPNTRIPCDDDENPCNVKEGVEENVVKCAYSNKYEEYECYSDTMKATDIAGSPPCKDGFNLVKMSTWWWMCKEL</sequence>
<evidence type="ECO:0000313" key="4">
    <source>
        <dbReference type="Proteomes" id="UP000693970"/>
    </source>
</evidence>
<dbReference type="AlphaFoldDB" id="A0A9K3KXS5"/>
<reference evidence="3" key="2">
    <citation type="submission" date="2021-04" db="EMBL/GenBank/DDBJ databases">
        <authorList>
            <person name="Podell S."/>
        </authorList>
    </citation>
    <scope>NUCLEOTIDE SEQUENCE</scope>
    <source>
        <strain evidence="3">Hildebrandi</strain>
    </source>
</reference>
<gene>
    <name evidence="3" type="ORF">IV203_010951</name>
</gene>